<dbReference type="InterPro" id="IPR050109">
    <property type="entry name" value="HTH-type_TetR-like_transc_reg"/>
</dbReference>
<dbReference type="PRINTS" id="PR00455">
    <property type="entry name" value="HTHTETR"/>
</dbReference>
<name>A0A512HQH1_9ACTN</name>
<keyword evidence="7" id="KW-1185">Reference proteome</keyword>
<evidence type="ECO:0000256" key="4">
    <source>
        <dbReference type="PROSITE-ProRule" id="PRU00335"/>
    </source>
</evidence>
<dbReference type="EMBL" id="BJZQ01000001">
    <property type="protein sequence ID" value="GEO87686.1"/>
    <property type="molecule type" value="Genomic_DNA"/>
</dbReference>
<accession>A0A512HQH1</accession>
<organism evidence="6 7">
    <name type="scientific">Aeromicrobium flavum</name>
    <dbReference type="NCBI Taxonomy" id="416568"/>
    <lineage>
        <taxon>Bacteria</taxon>
        <taxon>Bacillati</taxon>
        <taxon>Actinomycetota</taxon>
        <taxon>Actinomycetes</taxon>
        <taxon>Propionibacteriales</taxon>
        <taxon>Nocardioidaceae</taxon>
        <taxon>Aeromicrobium</taxon>
    </lineage>
</organism>
<dbReference type="GO" id="GO:0003700">
    <property type="term" value="F:DNA-binding transcription factor activity"/>
    <property type="evidence" value="ECO:0007669"/>
    <property type="project" value="TreeGrafter"/>
</dbReference>
<gene>
    <name evidence="6" type="ORF">AFL01nite_00130</name>
</gene>
<sequence>MARLHAEERRRQLLATAREEFLRSGPDGTRIGDIADRAGVNVALLYRYFDSKEQLFEEAIVEPLDVLLSTMLDDTVDDDGPAASVDVFFRSLLEIFDDYLDLFNMVLFSDRAHGQAFFNRRLEPFIDALAARARTAGEPWPQTLDPAITTPMCIGMSWGVTVDAHFRGVELDLDHVTEVLVTVATQGLMGSPASRQTPK</sequence>
<evidence type="ECO:0000259" key="5">
    <source>
        <dbReference type="PROSITE" id="PS50977"/>
    </source>
</evidence>
<dbReference type="AlphaFoldDB" id="A0A512HQH1"/>
<feature type="DNA-binding region" description="H-T-H motif" evidence="4">
    <location>
        <begin position="30"/>
        <end position="49"/>
    </location>
</feature>
<dbReference type="SUPFAM" id="SSF46689">
    <property type="entry name" value="Homeodomain-like"/>
    <property type="match status" value="1"/>
</dbReference>
<dbReference type="Proteomes" id="UP000321769">
    <property type="component" value="Unassembled WGS sequence"/>
</dbReference>
<dbReference type="InterPro" id="IPR009057">
    <property type="entry name" value="Homeodomain-like_sf"/>
</dbReference>
<dbReference type="RefSeq" id="WP_146825055.1">
    <property type="nucleotide sequence ID" value="NZ_BAAAYQ010000001.1"/>
</dbReference>
<reference evidence="6 7" key="1">
    <citation type="submission" date="2019-07" db="EMBL/GenBank/DDBJ databases">
        <title>Whole genome shotgun sequence of Aeromicrobium flavum NBRC 107625.</title>
        <authorList>
            <person name="Hosoyama A."/>
            <person name="Uohara A."/>
            <person name="Ohji S."/>
            <person name="Ichikawa N."/>
        </authorList>
    </citation>
    <scope>NUCLEOTIDE SEQUENCE [LARGE SCALE GENOMIC DNA]</scope>
    <source>
        <strain evidence="6 7">NBRC 107625</strain>
    </source>
</reference>
<evidence type="ECO:0000256" key="2">
    <source>
        <dbReference type="ARBA" id="ARBA00023125"/>
    </source>
</evidence>
<evidence type="ECO:0000313" key="6">
    <source>
        <dbReference type="EMBL" id="GEO87686.1"/>
    </source>
</evidence>
<dbReference type="OrthoDB" id="3382616at2"/>
<feature type="domain" description="HTH tetR-type" evidence="5">
    <location>
        <begin position="7"/>
        <end position="67"/>
    </location>
</feature>
<proteinExistence type="predicted"/>
<keyword evidence="3" id="KW-0804">Transcription</keyword>
<dbReference type="Gene3D" id="1.10.357.10">
    <property type="entry name" value="Tetracycline Repressor, domain 2"/>
    <property type="match status" value="1"/>
</dbReference>
<evidence type="ECO:0000256" key="3">
    <source>
        <dbReference type="ARBA" id="ARBA00023163"/>
    </source>
</evidence>
<evidence type="ECO:0000256" key="1">
    <source>
        <dbReference type="ARBA" id="ARBA00023015"/>
    </source>
</evidence>
<dbReference type="InterPro" id="IPR001647">
    <property type="entry name" value="HTH_TetR"/>
</dbReference>
<dbReference type="PANTHER" id="PTHR30055:SF234">
    <property type="entry name" value="HTH-TYPE TRANSCRIPTIONAL REGULATOR BETI"/>
    <property type="match status" value="1"/>
</dbReference>
<protein>
    <recommendedName>
        <fullName evidence="5">HTH tetR-type domain-containing protein</fullName>
    </recommendedName>
</protein>
<dbReference type="PANTHER" id="PTHR30055">
    <property type="entry name" value="HTH-TYPE TRANSCRIPTIONAL REGULATOR RUTR"/>
    <property type="match status" value="1"/>
</dbReference>
<dbReference type="PROSITE" id="PS50977">
    <property type="entry name" value="HTH_TETR_2"/>
    <property type="match status" value="1"/>
</dbReference>
<dbReference type="GO" id="GO:0000976">
    <property type="term" value="F:transcription cis-regulatory region binding"/>
    <property type="evidence" value="ECO:0007669"/>
    <property type="project" value="TreeGrafter"/>
</dbReference>
<keyword evidence="2 4" id="KW-0238">DNA-binding</keyword>
<keyword evidence="1" id="KW-0805">Transcription regulation</keyword>
<comment type="caution">
    <text evidence="6">The sequence shown here is derived from an EMBL/GenBank/DDBJ whole genome shotgun (WGS) entry which is preliminary data.</text>
</comment>
<dbReference type="Pfam" id="PF00440">
    <property type="entry name" value="TetR_N"/>
    <property type="match status" value="1"/>
</dbReference>
<evidence type="ECO:0000313" key="7">
    <source>
        <dbReference type="Proteomes" id="UP000321769"/>
    </source>
</evidence>